<keyword evidence="3" id="KW-1185">Reference proteome</keyword>
<evidence type="ECO:0008006" key="4">
    <source>
        <dbReference type="Google" id="ProtNLM"/>
    </source>
</evidence>
<feature type="compositionally biased region" description="Basic and acidic residues" evidence="1">
    <location>
        <begin position="68"/>
        <end position="81"/>
    </location>
</feature>
<dbReference type="EMBL" id="AJAT01000011">
    <property type="protein sequence ID" value="EOL46060.1"/>
    <property type="molecule type" value="Genomic_DNA"/>
</dbReference>
<protein>
    <recommendedName>
        <fullName evidence="4">CsbD-like domain-containing protein</fullName>
    </recommendedName>
</protein>
<sequence length="111" mass="12821">MSGIKNQSDKVIGSVKEKVGDLLHNQTLKEEGKEQMKEAKAQLQKEKERIEELEDSYDELAARNQDLTKEQSVHKAEDPLAEHVSQSPHISPEQQREEIRMKHYTGIEEKK</sequence>
<organism evidence="2 3">
    <name type="scientific">Enterococcus phoeniculicola ATCC BAA-412</name>
    <dbReference type="NCBI Taxonomy" id="1158610"/>
    <lineage>
        <taxon>Bacteria</taxon>
        <taxon>Bacillati</taxon>
        <taxon>Bacillota</taxon>
        <taxon>Bacilli</taxon>
        <taxon>Lactobacillales</taxon>
        <taxon>Enterococcaceae</taxon>
        <taxon>Enterococcus</taxon>
    </lineage>
</organism>
<accession>R3WWB0</accession>
<feature type="region of interest" description="Disordered" evidence="1">
    <location>
        <begin position="68"/>
        <end position="111"/>
    </location>
</feature>
<name>R3WWB0_9ENTE</name>
<reference evidence="2 3" key="1">
    <citation type="submission" date="2013-02" db="EMBL/GenBank/DDBJ databases">
        <title>The Genome Sequence of Enterococcus phoeniculicola BAA-412.</title>
        <authorList>
            <consortium name="The Broad Institute Genome Sequencing Platform"/>
            <consortium name="The Broad Institute Genome Sequencing Center for Infectious Disease"/>
            <person name="Earl A.M."/>
            <person name="Gilmore M.S."/>
            <person name="Lebreton F."/>
            <person name="Walker B."/>
            <person name="Young S.K."/>
            <person name="Zeng Q."/>
            <person name="Gargeya S."/>
            <person name="Fitzgerald M."/>
            <person name="Haas B."/>
            <person name="Abouelleil A."/>
            <person name="Alvarado L."/>
            <person name="Arachchi H.M."/>
            <person name="Berlin A.M."/>
            <person name="Chapman S.B."/>
            <person name="Dewar J."/>
            <person name="Goldberg J."/>
            <person name="Griggs A."/>
            <person name="Gujja S."/>
            <person name="Hansen M."/>
            <person name="Howarth C."/>
            <person name="Imamovic A."/>
            <person name="Larimer J."/>
            <person name="McCowan C."/>
            <person name="Murphy C."/>
            <person name="Neiman D."/>
            <person name="Pearson M."/>
            <person name="Priest M."/>
            <person name="Roberts A."/>
            <person name="Saif S."/>
            <person name="Shea T."/>
            <person name="Sisk P."/>
            <person name="Sykes S."/>
            <person name="Wortman J."/>
            <person name="Nusbaum C."/>
            <person name="Birren B."/>
        </authorList>
    </citation>
    <scope>NUCLEOTIDE SEQUENCE [LARGE SCALE GENOMIC DNA]</scope>
    <source>
        <strain evidence="2 3">ATCC BAA-412</strain>
    </source>
</reference>
<dbReference type="eggNOG" id="ENOG5032E8R">
    <property type="taxonomic scope" value="Bacteria"/>
</dbReference>
<dbReference type="OrthoDB" id="2328029at2"/>
<dbReference type="HOGENOM" id="CLU_171686_0_0_9"/>
<dbReference type="PATRIC" id="fig|1158610.3.peg.844"/>
<feature type="compositionally biased region" description="Basic and acidic residues" evidence="1">
    <location>
        <begin position="94"/>
        <end position="111"/>
    </location>
</feature>
<evidence type="ECO:0000313" key="3">
    <source>
        <dbReference type="Proteomes" id="UP000013785"/>
    </source>
</evidence>
<comment type="caution">
    <text evidence="2">The sequence shown here is derived from an EMBL/GenBank/DDBJ whole genome shotgun (WGS) entry which is preliminary data.</text>
</comment>
<feature type="compositionally biased region" description="Polar residues" evidence="1">
    <location>
        <begin position="84"/>
        <end position="93"/>
    </location>
</feature>
<gene>
    <name evidence="2" type="ORF">UC3_00865</name>
</gene>
<proteinExistence type="predicted"/>
<evidence type="ECO:0000256" key="1">
    <source>
        <dbReference type="SAM" id="MobiDB-lite"/>
    </source>
</evidence>
<dbReference type="RefSeq" id="WP_010767538.1">
    <property type="nucleotide sequence ID" value="NZ_ASWE01000002.1"/>
</dbReference>
<evidence type="ECO:0000313" key="2">
    <source>
        <dbReference type="EMBL" id="EOL46060.1"/>
    </source>
</evidence>
<dbReference type="AlphaFoldDB" id="R3WWB0"/>
<dbReference type="Proteomes" id="UP000013785">
    <property type="component" value="Unassembled WGS sequence"/>
</dbReference>